<accession>A0ABV7DWQ5</accession>
<organism evidence="1 2">
    <name type="scientific">Tabrizicola soli</name>
    <dbReference type="NCBI Taxonomy" id="2185115"/>
    <lineage>
        <taxon>Bacteria</taxon>
        <taxon>Pseudomonadati</taxon>
        <taxon>Pseudomonadota</taxon>
        <taxon>Alphaproteobacteria</taxon>
        <taxon>Rhodobacterales</taxon>
        <taxon>Paracoccaceae</taxon>
        <taxon>Tabrizicola</taxon>
    </lineage>
</organism>
<reference evidence="2" key="1">
    <citation type="journal article" date="2019" name="Int. J. Syst. Evol. Microbiol.">
        <title>The Global Catalogue of Microorganisms (GCM) 10K type strain sequencing project: providing services to taxonomists for standard genome sequencing and annotation.</title>
        <authorList>
            <consortium name="The Broad Institute Genomics Platform"/>
            <consortium name="The Broad Institute Genome Sequencing Center for Infectious Disease"/>
            <person name="Wu L."/>
            <person name="Ma J."/>
        </authorList>
    </citation>
    <scope>NUCLEOTIDE SEQUENCE [LARGE SCALE GENOMIC DNA]</scope>
    <source>
        <strain evidence="2">KCTC 62102</strain>
    </source>
</reference>
<evidence type="ECO:0000313" key="2">
    <source>
        <dbReference type="Proteomes" id="UP001595445"/>
    </source>
</evidence>
<dbReference type="EMBL" id="JBHRSM010000024">
    <property type="protein sequence ID" value="MFC3087185.1"/>
    <property type="molecule type" value="Genomic_DNA"/>
</dbReference>
<dbReference type="RefSeq" id="WP_197642949.1">
    <property type="nucleotide sequence ID" value="NZ_JAEACP010000007.1"/>
</dbReference>
<keyword evidence="2" id="KW-1185">Reference proteome</keyword>
<gene>
    <name evidence="1" type="ORF">ACFOD6_14120</name>
</gene>
<proteinExistence type="predicted"/>
<sequence>MTALETRLAALAAAGETIPYGALARELGLRMAELTAQLETLMEEDAAGGRPFRAALLRQRLSPEGLPAPGFFLKAAALGHPADDPAAFTRDQRRRLFG</sequence>
<comment type="caution">
    <text evidence="1">The sequence shown here is derived from an EMBL/GenBank/DDBJ whole genome shotgun (WGS) entry which is preliminary data.</text>
</comment>
<dbReference type="Proteomes" id="UP001595445">
    <property type="component" value="Unassembled WGS sequence"/>
</dbReference>
<evidence type="ECO:0000313" key="1">
    <source>
        <dbReference type="EMBL" id="MFC3087185.1"/>
    </source>
</evidence>
<name>A0ABV7DWQ5_9RHOB</name>
<protein>
    <submittedName>
        <fullName evidence="1">Uncharacterized protein</fullName>
    </submittedName>
</protein>